<dbReference type="PANTHER" id="PTHR34071">
    <property type="entry name" value="5-NITROIMIDAZOLE ANTIBIOTICS RESISTANCE PROTEIN, NIMA-FAMILY-RELATED PROTEIN-RELATED"/>
    <property type="match status" value="1"/>
</dbReference>
<dbReference type="Gene3D" id="2.30.110.10">
    <property type="entry name" value="Electron Transport, Fmn-binding Protein, Chain A"/>
    <property type="match status" value="1"/>
</dbReference>
<dbReference type="EMBL" id="AP021853">
    <property type="protein sequence ID" value="BBN97675.1"/>
    <property type="molecule type" value="Genomic_DNA"/>
</dbReference>
<dbReference type="RefSeq" id="WP_152080134.1">
    <property type="nucleotide sequence ID" value="NZ_AP021853.1"/>
</dbReference>
<reference evidence="1 2" key="1">
    <citation type="submission" date="2019-09" db="EMBL/GenBank/DDBJ databases">
        <title>Complete genome sequence of Sporolactobacillus terrae 70-3.</title>
        <authorList>
            <person name="Tanaka N."/>
            <person name="Shiwa Y."/>
            <person name="Fujita N."/>
            <person name="Tanasupawat S."/>
        </authorList>
    </citation>
    <scope>NUCLEOTIDE SEQUENCE [LARGE SCALE GENOMIC DNA]</scope>
    <source>
        <strain evidence="1 2">70-3</strain>
    </source>
</reference>
<dbReference type="InterPro" id="IPR012349">
    <property type="entry name" value="Split_barrel_FMN-bd"/>
</dbReference>
<sequence>MRALRKKALECKDTDKINQFLINSEIGFLGVADEEYPYVVPLNYIWHKDSIYFHGANAGKKAELMQANPRVSFTVCEELGIMTSPVPAHTSTAYMSVMIFGQVKQIADWDEATEVMQKLLDKYVPGYFDRPLARSHVEKYRSKLGSPTTVYCLTPDVLTAKESPLESGRKFEAGMKARKK</sequence>
<dbReference type="InterPro" id="IPR024747">
    <property type="entry name" value="Pyridox_Oxase-rel"/>
</dbReference>
<accession>A0A5K7WT60</accession>
<dbReference type="PANTHER" id="PTHR34071:SF2">
    <property type="entry name" value="FLAVIN-NUCLEOTIDE-BINDING PROTEIN"/>
    <property type="match status" value="1"/>
</dbReference>
<dbReference type="Proteomes" id="UP000326951">
    <property type="component" value="Chromosome"/>
</dbReference>
<dbReference type="AlphaFoldDB" id="A0A5K7WT60"/>
<proteinExistence type="predicted"/>
<evidence type="ECO:0000313" key="1">
    <source>
        <dbReference type="EMBL" id="BBN97675.1"/>
    </source>
</evidence>
<protein>
    <submittedName>
        <fullName evidence="1">Pyridoxamine 5'-phosphate oxidase</fullName>
    </submittedName>
</protein>
<name>A0A5K7WT60_9BACL</name>
<gene>
    <name evidence="1" type="ORF">St703_03800</name>
</gene>
<organism evidence="1 2">
    <name type="scientific">Sporolactobacillus terrae</name>
    <dbReference type="NCBI Taxonomy" id="269673"/>
    <lineage>
        <taxon>Bacteria</taxon>
        <taxon>Bacillati</taxon>
        <taxon>Bacillota</taxon>
        <taxon>Bacilli</taxon>
        <taxon>Bacillales</taxon>
        <taxon>Sporolactobacillaceae</taxon>
        <taxon>Sporolactobacillus</taxon>
    </lineage>
</organism>
<dbReference type="Pfam" id="PF12900">
    <property type="entry name" value="Pyridox_ox_2"/>
    <property type="match status" value="1"/>
</dbReference>
<dbReference type="SUPFAM" id="SSF50475">
    <property type="entry name" value="FMN-binding split barrel"/>
    <property type="match status" value="1"/>
</dbReference>
<evidence type="ECO:0000313" key="2">
    <source>
        <dbReference type="Proteomes" id="UP000326951"/>
    </source>
</evidence>